<feature type="domain" description="Ricin B lectin" evidence="2">
    <location>
        <begin position="73"/>
        <end position="160"/>
    </location>
</feature>
<dbReference type="SUPFAM" id="SSF50370">
    <property type="entry name" value="Ricin B-like lectins"/>
    <property type="match status" value="1"/>
</dbReference>
<evidence type="ECO:0000259" key="2">
    <source>
        <dbReference type="Pfam" id="PF14200"/>
    </source>
</evidence>
<dbReference type="Proteomes" id="UP001500902">
    <property type="component" value="Unassembled WGS sequence"/>
</dbReference>
<dbReference type="InterPro" id="IPR035992">
    <property type="entry name" value="Ricin_B-like_lectins"/>
</dbReference>
<keyword evidence="4" id="KW-1185">Reference proteome</keyword>
<sequence>MPGLRSLVVKAATVAVAAAATMSALTAPSSAVDFGTHGYQLKNQQTGKCLRPLNSSTGYASIVQATCTKLMTDQQWVFEEIQPESEPSRYRLKNRWSGLCMAVVEASGAAGARIVQSTCSTSFNANQTWTIESYHFINQNSRLCIQVSAGGEENSVAVQQPVSWDQRLQKLSFLDVGY</sequence>
<protein>
    <recommendedName>
        <fullName evidence="2">Ricin B lectin domain-containing protein</fullName>
    </recommendedName>
</protein>
<comment type="caution">
    <text evidence="3">The sequence shown here is derived from an EMBL/GenBank/DDBJ whole genome shotgun (WGS) entry which is preliminary data.</text>
</comment>
<gene>
    <name evidence="3" type="ORF">GCM10022224_008240</name>
</gene>
<dbReference type="PROSITE" id="PS50231">
    <property type="entry name" value="RICIN_B_LECTIN"/>
    <property type="match status" value="1"/>
</dbReference>
<dbReference type="Gene3D" id="2.80.10.50">
    <property type="match status" value="2"/>
</dbReference>
<name>A0ABP7B3B2_9ACTN</name>
<feature type="chain" id="PRO_5045400755" description="Ricin B lectin domain-containing protein" evidence="1">
    <location>
        <begin position="27"/>
        <end position="178"/>
    </location>
</feature>
<organism evidence="3 4">
    <name type="scientific">Nonomuraea antimicrobica</name>
    <dbReference type="NCBI Taxonomy" id="561173"/>
    <lineage>
        <taxon>Bacteria</taxon>
        <taxon>Bacillati</taxon>
        <taxon>Actinomycetota</taxon>
        <taxon>Actinomycetes</taxon>
        <taxon>Streptosporangiales</taxon>
        <taxon>Streptosporangiaceae</taxon>
        <taxon>Nonomuraea</taxon>
    </lineage>
</organism>
<dbReference type="Pfam" id="PF14200">
    <property type="entry name" value="RicinB_lectin_2"/>
    <property type="match status" value="1"/>
</dbReference>
<feature type="signal peptide" evidence="1">
    <location>
        <begin position="1"/>
        <end position="26"/>
    </location>
</feature>
<dbReference type="EMBL" id="BAAAZP010000010">
    <property type="protein sequence ID" value="GAA3647809.1"/>
    <property type="molecule type" value="Genomic_DNA"/>
</dbReference>
<dbReference type="RefSeq" id="WP_344873101.1">
    <property type="nucleotide sequence ID" value="NZ_BAAAZP010000010.1"/>
</dbReference>
<evidence type="ECO:0000313" key="4">
    <source>
        <dbReference type="Proteomes" id="UP001500902"/>
    </source>
</evidence>
<dbReference type="CDD" id="cd00161">
    <property type="entry name" value="beta-trefoil_Ricin-like"/>
    <property type="match status" value="1"/>
</dbReference>
<proteinExistence type="predicted"/>
<reference evidence="4" key="1">
    <citation type="journal article" date="2019" name="Int. J. Syst. Evol. Microbiol.">
        <title>The Global Catalogue of Microorganisms (GCM) 10K type strain sequencing project: providing services to taxonomists for standard genome sequencing and annotation.</title>
        <authorList>
            <consortium name="The Broad Institute Genomics Platform"/>
            <consortium name="The Broad Institute Genome Sequencing Center for Infectious Disease"/>
            <person name="Wu L."/>
            <person name="Ma J."/>
        </authorList>
    </citation>
    <scope>NUCLEOTIDE SEQUENCE [LARGE SCALE GENOMIC DNA]</scope>
    <source>
        <strain evidence="4">JCM 16904</strain>
    </source>
</reference>
<accession>A0ABP7B3B2</accession>
<keyword evidence="1" id="KW-0732">Signal</keyword>
<evidence type="ECO:0000256" key="1">
    <source>
        <dbReference type="SAM" id="SignalP"/>
    </source>
</evidence>
<dbReference type="InterPro" id="IPR000772">
    <property type="entry name" value="Ricin_B_lectin"/>
</dbReference>
<evidence type="ECO:0000313" key="3">
    <source>
        <dbReference type="EMBL" id="GAA3647809.1"/>
    </source>
</evidence>